<reference evidence="4" key="1">
    <citation type="submission" date="2025-08" db="UniProtKB">
        <authorList>
            <consortium name="RefSeq"/>
        </authorList>
    </citation>
    <scope>IDENTIFICATION</scope>
</reference>
<keyword evidence="1" id="KW-0813">Transport</keyword>
<comment type="similarity">
    <text evidence="1">Belongs to the small Tim family.</text>
</comment>
<accession>A0ABM1EUA6</accession>
<evidence type="ECO:0000313" key="4">
    <source>
        <dbReference type="RefSeq" id="XP_014675777.1"/>
    </source>
</evidence>
<dbReference type="GeneID" id="106815781"/>
<evidence type="ECO:0000259" key="2">
    <source>
        <dbReference type="Pfam" id="PF02953"/>
    </source>
</evidence>
<dbReference type="Gene3D" id="1.10.287.810">
    <property type="entry name" value="Mitochondrial import inner membrane translocase subunit tim13 like domains"/>
    <property type="match status" value="1"/>
</dbReference>
<proteinExistence type="inferred from homology"/>
<comment type="function">
    <text evidence="1">Mitochondrial intermembrane chaperone that participates in the import and insertion of some multi-pass transmembrane proteins into the mitochondrial inner membrane. Also required for the transfer of beta-barrel precursors from the TOM complex to the sorting and assembly machinery (SAM complex) of the outer membrane. Acts as a chaperone-like protein that protects the hydrophobic precursors from aggregation and guide them through the mitochondrial intermembrane space.</text>
</comment>
<keyword evidence="1" id="KW-0653">Protein transport</keyword>
<comment type="subcellular location">
    <subcellularLocation>
        <location evidence="1">Mitochondrion inner membrane</location>
        <topology evidence="1">Peripheral membrane protein</topology>
        <orientation evidence="1">Intermembrane side</orientation>
    </subcellularLocation>
</comment>
<keyword evidence="1" id="KW-0999">Mitochondrion inner membrane</keyword>
<dbReference type="RefSeq" id="XP_014675777.1">
    <property type="nucleotide sequence ID" value="XM_014820291.1"/>
</dbReference>
<evidence type="ECO:0000313" key="3">
    <source>
        <dbReference type="Proteomes" id="UP000695022"/>
    </source>
</evidence>
<comment type="domain">
    <text evidence="1">The twin CX3C motif contains 4 conserved Cys residues that form 2 disulfide bonds in the mitochondrial intermembrane space.</text>
</comment>
<keyword evidence="1" id="KW-0143">Chaperone</keyword>
<keyword evidence="1" id="KW-0811">Translocation</keyword>
<name>A0ABM1EUA6_PRICU</name>
<keyword evidence="1" id="KW-0472">Membrane</keyword>
<keyword evidence="1" id="KW-0496">Mitochondrion</keyword>
<dbReference type="SUPFAM" id="SSF144122">
    <property type="entry name" value="Tim10-like"/>
    <property type="match status" value="1"/>
</dbReference>
<dbReference type="Pfam" id="PF02953">
    <property type="entry name" value="zf-Tim10_DDP"/>
    <property type="match status" value="1"/>
</dbReference>
<dbReference type="InterPro" id="IPR004217">
    <property type="entry name" value="Tim10-like"/>
</dbReference>
<keyword evidence="1" id="KW-1015">Disulfide bond</keyword>
<evidence type="ECO:0000256" key="1">
    <source>
        <dbReference type="RuleBase" id="RU367043"/>
    </source>
</evidence>
<organism evidence="3 4">
    <name type="scientific">Priapulus caudatus</name>
    <name type="common">Priapulid worm</name>
    <dbReference type="NCBI Taxonomy" id="37621"/>
    <lineage>
        <taxon>Eukaryota</taxon>
        <taxon>Metazoa</taxon>
        <taxon>Ecdysozoa</taxon>
        <taxon>Scalidophora</taxon>
        <taxon>Priapulida</taxon>
        <taxon>Priapulimorpha</taxon>
        <taxon>Priapulimorphida</taxon>
        <taxon>Priapulidae</taxon>
        <taxon>Priapulus</taxon>
    </lineage>
</organism>
<keyword evidence="3" id="KW-1185">Reference proteome</keyword>
<sequence length="87" mass="9935">MADSERADPEMARFVEGEMQKQRFQHIVIQLAEQCWDVCAVQATARLDHRAETCLANCVERFIDVSNFVAGRLERSVASAHTQPDYH</sequence>
<feature type="domain" description="Tim10-like" evidence="2">
    <location>
        <begin position="14"/>
        <end position="74"/>
    </location>
</feature>
<dbReference type="Proteomes" id="UP000695022">
    <property type="component" value="Unplaced"/>
</dbReference>
<comment type="subunit">
    <text evidence="1">Heterohexamer.</text>
</comment>
<gene>
    <name evidence="4" type="primary">LOC106815781</name>
</gene>
<protein>
    <recommendedName>
        <fullName evidence="1">Mitochondrial import inner membrane translocase subunit</fullName>
    </recommendedName>
</protein>
<dbReference type="InterPro" id="IPR035427">
    <property type="entry name" value="Tim10-like_dom_sf"/>
</dbReference>